<evidence type="ECO:0000256" key="2">
    <source>
        <dbReference type="ARBA" id="ARBA00006275"/>
    </source>
</evidence>
<evidence type="ECO:0008006" key="11">
    <source>
        <dbReference type="Google" id="ProtNLM"/>
    </source>
</evidence>
<reference evidence="9 10" key="1">
    <citation type="submission" date="2013-04" db="EMBL/GenBank/DDBJ databases">
        <title>The Genome Sequence of Parabacteroides gordonii DSM 23371.</title>
        <authorList>
            <consortium name="The Broad Institute Genomics Platform"/>
            <person name="Earl A."/>
            <person name="Ward D."/>
            <person name="Feldgarden M."/>
            <person name="Gevers D."/>
            <person name="Martens E."/>
            <person name="Sakamoto M."/>
            <person name="Benno Y."/>
            <person name="Suzuki N."/>
            <person name="Matsunaga N."/>
            <person name="Koshihara K."/>
            <person name="Seki M."/>
            <person name="Komiya H."/>
            <person name="Walker B."/>
            <person name="Young S."/>
            <person name="Zeng Q."/>
            <person name="Gargeya S."/>
            <person name="Fitzgerald M."/>
            <person name="Haas B."/>
            <person name="Abouelleil A."/>
            <person name="Allen A.W."/>
            <person name="Alvarado L."/>
            <person name="Arachchi H.M."/>
            <person name="Berlin A.M."/>
            <person name="Chapman S.B."/>
            <person name="Gainer-Dewar J."/>
            <person name="Goldberg J."/>
            <person name="Griggs A."/>
            <person name="Gujja S."/>
            <person name="Hansen M."/>
            <person name="Howarth C."/>
            <person name="Imamovic A."/>
            <person name="Ireland A."/>
            <person name="Larimer J."/>
            <person name="McCowan C."/>
            <person name="Murphy C."/>
            <person name="Pearson M."/>
            <person name="Poon T.W."/>
            <person name="Priest M."/>
            <person name="Roberts A."/>
            <person name="Saif S."/>
            <person name="Shea T."/>
            <person name="Sisk P."/>
            <person name="Sykes S."/>
            <person name="Wortman J."/>
            <person name="Nusbaum C."/>
            <person name="Birren B."/>
        </authorList>
    </citation>
    <scope>NUCLEOTIDE SEQUENCE [LARGE SCALE GENOMIC DNA]</scope>
    <source>
        <strain evidence="9 10">MS-1</strain>
    </source>
</reference>
<evidence type="ECO:0000256" key="3">
    <source>
        <dbReference type="ARBA" id="ARBA00022729"/>
    </source>
</evidence>
<dbReference type="STRING" id="1203610.HMPREF1536_00443"/>
<keyword evidence="4" id="KW-0472">Membrane</keyword>
<dbReference type="AlphaFoldDB" id="A0A0F5JT70"/>
<evidence type="ECO:0000256" key="1">
    <source>
        <dbReference type="ARBA" id="ARBA00004442"/>
    </source>
</evidence>
<keyword evidence="10" id="KW-1185">Reference proteome</keyword>
<dbReference type="PATRIC" id="fig|1203610.3.peg.464"/>
<comment type="subcellular location">
    <subcellularLocation>
        <location evidence="1">Cell outer membrane</location>
    </subcellularLocation>
</comment>
<name>A0A0F5JT70_9BACT</name>
<dbReference type="EMBL" id="AQHW01000002">
    <property type="protein sequence ID" value="KKB60562.1"/>
    <property type="molecule type" value="Genomic_DNA"/>
</dbReference>
<dbReference type="PROSITE" id="PS51257">
    <property type="entry name" value="PROKAR_LIPOPROTEIN"/>
    <property type="match status" value="1"/>
</dbReference>
<dbReference type="InterPro" id="IPR012944">
    <property type="entry name" value="SusD_RagB_dom"/>
</dbReference>
<evidence type="ECO:0000256" key="4">
    <source>
        <dbReference type="ARBA" id="ARBA00023136"/>
    </source>
</evidence>
<evidence type="ECO:0000313" key="9">
    <source>
        <dbReference type="EMBL" id="KKB60562.1"/>
    </source>
</evidence>
<evidence type="ECO:0000256" key="5">
    <source>
        <dbReference type="ARBA" id="ARBA00023237"/>
    </source>
</evidence>
<evidence type="ECO:0000313" key="10">
    <source>
        <dbReference type="Proteomes" id="UP000033035"/>
    </source>
</evidence>
<dbReference type="Pfam" id="PF07980">
    <property type="entry name" value="SusD_RagB"/>
    <property type="match status" value="1"/>
</dbReference>
<dbReference type="SUPFAM" id="SSF48452">
    <property type="entry name" value="TPR-like"/>
    <property type="match status" value="1"/>
</dbReference>
<dbReference type="RefSeq" id="WP_225608002.1">
    <property type="nucleotide sequence ID" value="NZ_KE386766.1"/>
</dbReference>
<dbReference type="InterPro" id="IPR033985">
    <property type="entry name" value="SusD-like_N"/>
</dbReference>
<feature type="signal peptide" evidence="6">
    <location>
        <begin position="1"/>
        <end position="22"/>
    </location>
</feature>
<gene>
    <name evidence="9" type="ORF">HMPREF1536_00443</name>
</gene>
<dbReference type="HOGENOM" id="CLU_015553_0_3_10"/>
<dbReference type="InterPro" id="IPR011990">
    <property type="entry name" value="TPR-like_helical_dom_sf"/>
</dbReference>
<evidence type="ECO:0000259" key="7">
    <source>
        <dbReference type="Pfam" id="PF07980"/>
    </source>
</evidence>
<proteinExistence type="inferred from homology"/>
<dbReference type="Pfam" id="PF14322">
    <property type="entry name" value="SusD-like_3"/>
    <property type="match status" value="1"/>
</dbReference>
<feature type="domain" description="SusD-like N-terminal" evidence="8">
    <location>
        <begin position="25"/>
        <end position="226"/>
    </location>
</feature>
<dbReference type="GO" id="GO:0009279">
    <property type="term" value="C:cell outer membrane"/>
    <property type="evidence" value="ECO:0007669"/>
    <property type="project" value="UniProtKB-SubCell"/>
</dbReference>
<organism evidence="9 10">
    <name type="scientific">Parabacteroides gordonii MS-1 = DSM 23371</name>
    <dbReference type="NCBI Taxonomy" id="1203610"/>
    <lineage>
        <taxon>Bacteria</taxon>
        <taxon>Pseudomonadati</taxon>
        <taxon>Bacteroidota</taxon>
        <taxon>Bacteroidia</taxon>
        <taxon>Bacteroidales</taxon>
        <taxon>Tannerellaceae</taxon>
        <taxon>Parabacteroides</taxon>
    </lineage>
</organism>
<evidence type="ECO:0000256" key="6">
    <source>
        <dbReference type="SAM" id="SignalP"/>
    </source>
</evidence>
<evidence type="ECO:0000259" key="8">
    <source>
        <dbReference type="Pfam" id="PF14322"/>
    </source>
</evidence>
<accession>A0A0F5JT70</accession>
<keyword evidence="5" id="KW-0998">Cell outer membrane</keyword>
<dbReference type="CDD" id="cd08977">
    <property type="entry name" value="SusD"/>
    <property type="match status" value="1"/>
</dbReference>
<keyword evidence="3 6" id="KW-0732">Signal</keyword>
<protein>
    <recommendedName>
        <fullName evidence="11">RagB/SusD domain-containing protein</fullName>
    </recommendedName>
</protein>
<feature type="chain" id="PRO_5002490851" description="RagB/SusD domain-containing protein" evidence="6">
    <location>
        <begin position="23"/>
        <end position="563"/>
    </location>
</feature>
<sequence length="563" mass="64456">MKMKKYICSVALITALFGISSCDVLDVSPTDSFTDESVWNDLALAETYINNSYIKIVAENSCGSRFASLTDEVHQMHSYWTEHALDGTLGTDYPYFAIGYDASKYRMWEFYYLAIKDVNYFMEHIDDVPAETEENEEWKDQLKGQGYFLRAYFYHMLYSLYGRVVLISNTHELNSEFTETRADLDDVGNYIVSQCDSAAMLLPAIYSSGDDLGRATKGAALALKGRTLLYMASPLFGTPSTDKWQKAADANKAVIDLGVYNLKSVSGSDDYADLFLDQNNPEVIFEKLYDTQSKVSETNNSFLHQSPCGTGSGYGGWGTMQPTLEIVDRFQCADGTEYKIEAEDEYPWDNRDIRLKANILVDGDEWGYGADKRTVEYFMPGEDGVVAGLDSRGGPSYWNATITGFSMRKFLDPNFDTSGTLSNSTPWFVFRLAEVYLNYAECQIELGNNTEALKYINLVRERALLPPATGKDIRAEYEYERQMELLFEGQRWFDLRRWKKLEEVYSHPRYSMTIYKYANGSKLYVRNPDPIRTMTFNGEKNYWMPVMREEYEKAPLIDLLPYE</sequence>
<feature type="domain" description="RagB/SusD" evidence="7">
    <location>
        <begin position="281"/>
        <end position="555"/>
    </location>
</feature>
<dbReference type="Proteomes" id="UP000033035">
    <property type="component" value="Unassembled WGS sequence"/>
</dbReference>
<comment type="caution">
    <text evidence="9">The sequence shown here is derived from an EMBL/GenBank/DDBJ whole genome shotgun (WGS) entry which is preliminary data.</text>
</comment>
<comment type="similarity">
    <text evidence="2">Belongs to the SusD family.</text>
</comment>
<dbReference type="Gene3D" id="1.25.40.390">
    <property type="match status" value="1"/>
</dbReference>